<keyword evidence="2" id="KW-1185">Reference proteome</keyword>
<protein>
    <submittedName>
        <fullName evidence="1">Uncharacterized protein</fullName>
    </submittedName>
</protein>
<dbReference type="Proteomes" id="UP001255416">
    <property type="component" value="Unassembled WGS sequence"/>
</dbReference>
<evidence type="ECO:0000313" key="2">
    <source>
        <dbReference type="Proteomes" id="UP001255416"/>
    </source>
</evidence>
<organism evidence="1 2">
    <name type="scientific">Sedimentitalea todarodis</name>
    <dbReference type="NCBI Taxonomy" id="1631240"/>
    <lineage>
        <taxon>Bacteria</taxon>
        <taxon>Pseudomonadati</taxon>
        <taxon>Pseudomonadota</taxon>
        <taxon>Alphaproteobacteria</taxon>
        <taxon>Rhodobacterales</taxon>
        <taxon>Paracoccaceae</taxon>
        <taxon>Sedimentitalea</taxon>
    </lineage>
</organism>
<name>A0ABU3VG15_9RHOB</name>
<comment type="caution">
    <text evidence="1">The sequence shown here is derived from an EMBL/GenBank/DDBJ whole genome shotgun (WGS) entry which is preliminary data.</text>
</comment>
<evidence type="ECO:0000313" key="1">
    <source>
        <dbReference type="EMBL" id="MDU9005121.1"/>
    </source>
</evidence>
<accession>A0ABU3VG15</accession>
<gene>
    <name evidence="1" type="ORF">QO231_14835</name>
</gene>
<reference evidence="2" key="1">
    <citation type="submission" date="2023-05" db="EMBL/GenBank/DDBJ databases">
        <title>Sedimentitalea sp. nov. JM2-8.</title>
        <authorList>
            <person name="Huang J."/>
        </authorList>
    </citation>
    <scope>NUCLEOTIDE SEQUENCE [LARGE SCALE GENOMIC DNA]</scope>
    <source>
        <strain evidence="2">KHS03</strain>
    </source>
</reference>
<sequence length="40" mass="4309">MDMLKRPASQIGGVTTYPLGDIFAMVKATGVTMALFSELF</sequence>
<dbReference type="EMBL" id="JASMWN010000012">
    <property type="protein sequence ID" value="MDU9005121.1"/>
    <property type="molecule type" value="Genomic_DNA"/>
</dbReference>
<proteinExistence type="predicted"/>
<dbReference type="RefSeq" id="WP_316777890.1">
    <property type="nucleotide sequence ID" value="NZ_JASMWN010000012.1"/>
</dbReference>